<dbReference type="InterPro" id="IPR033450">
    <property type="entry name" value="NlpE_C"/>
</dbReference>
<protein>
    <submittedName>
        <fullName evidence="4">META domain-containing protein</fullName>
    </submittedName>
</protein>
<dbReference type="InterPro" id="IPR005184">
    <property type="entry name" value="DUF306_Meta_HslJ"/>
</dbReference>
<dbReference type="PROSITE" id="PS51257">
    <property type="entry name" value="PROKAR_LIPOPROTEIN"/>
    <property type="match status" value="1"/>
</dbReference>
<proteinExistence type="predicted"/>
<evidence type="ECO:0000313" key="5">
    <source>
        <dbReference type="Proteomes" id="UP000824225"/>
    </source>
</evidence>
<evidence type="ECO:0000313" key="4">
    <source>
        <dbReference type="EMBL" id="HJA09523.1"/>
    </source>
</evidence>
<evidence type="ECO:0000256" key="1">
    <source>
        <dbReference type="SAM" id="SignalP"/>
    </source>
</evidence>
<dbReference type="Pfam" id="PF09619">
    <property type="entry name" value="YscW"/>
    <property type="match status" value="1"/>
</dbReference>
<dbReference type="PANTHER" id="PTHR35535">
    <property type="entry name" value="HEAT SHOCK PROTEIN HSLJ"/>
    <property type="match status" value="1"/>
</dbReference>
<name>A0A9D2HEA4_9BACT</name>
<dbReference type="Gene3D" id="2.40.50.540">
    <property type="match status" value="1"/>
</dbReference>
<feature type="domain" description="DUF306" evidence="2">
    <location>
        <begin position="437"/>
        <end position="545"/>
    </location>
</feature>
<feature type="signal peptide" evidence="1">
    <location>
        <begin position="1"/>
        <end position="22"/>
    </location>
</feature>
<dbReference type="InterPro" id="IPR053147">
    <property type="entry name" value="Hsp_HslJ-like"/>
</dbReference>
<dbReference type="InterPro" id="IPR038139">
    <property type="entry name" value="NlpE_C_sf"/>
</dbReference>
<gene>
    <name evidence="4" type="ORF">H9962_10120</name>
</gene>
<reference evidence="4" key="2">
    <citation type="submission" date="2021-04" db="EMBL/GenBank/DDBJ databases">
        <authorList>
            <person name="Gilroy R."/>
        </authorList>
    </citation>
    <scope>NUCLEOTIDE SEQUENCE</scope>
    <source>
        <strain evidence="4">CHK186-16707</strain>
    </source>
</reference>
<dbReference type="EMBL" id="DXAN01000032">
    <property type="protein sequence ID" value="HJA09523.1"/>
    <property type="molecule type" value="Genomic_DNA"/>
</dbReference>
<evidence type="ECO:0000259" key="2">
    <source>
        <dbReference type="Pfam" id="PF03724"/>
    </source>
</evidence>
<keyword evidence="1" id="KW-0732">Signal</keyword>
<dbReference type="Gene3D" id="2.40.128.270">
    <property type="match status" value="1"/>
</dbReference>
<dbReference type="InterPro" id="IPR038670">
    <property type="entry name" value="HslJ-like_sf"/>
</dbReference>
<dbReference type="PANTHER" id="PTHR35535:SF1">
    <property type="entry name" value="HEAT SHOCK PROTEIN HSLJ"/>
    <property type="match status" value="1"/>
</dbReference>
<reference evidence="4" key="1">
    <citation type="journal article" date="2021" name="PeerJ">
        <title>Extensive microbial diversity within the chicken gut microbiome revealed by metagenomics and culture.</title>
        <authorList>
            <person name="Gilroy R."/>
            <person name="Ravi A."/>
            <person name="Getino M."/>
            <person name="Pursley I."/>
            <person name="Horton D.L."/>
            <person name="Alikhan N.F."/>
            <person name="Baker D."/>
            <person name="Gharbi K."/>
            <person name="Hall N."/>
            <person name="Watson M."/>
            <person name="Adriaenssens E.M."/>
            <person name="Foster-Nyarko E."/>
            <person name="Jarju S."/>
            <person name="Secka A."/>
            <person name="Antonio M."/>
            <person name="Oren A."/>
            <person name="Chaudhuri R.R."/>
            <person name="La Ragione R."/>
            <person name="Hildebrand F."/>
            <person name="Pallen M.J."/>
        </authorList>
    </citation>
    <scope>NUCLEOTIDE SEQUENCE</scope>
    <source>
        <strain evidence="4">CHK186-16707</strain>
    </source>
</reference>
<sequence>MRRPILVLALCLLVAACVPQTARTQSGDGGMDSLVSRDALVGVWQNAKGAHFCLDADGALGLPGQTARSGLSWSLQGDVLTLRTLDTPGGRPLEERLGVTRAGASRLELRAPDGTVLTWRKSRDAVGRLNGTVTYRERMALPPSVVVGAQLYLRGSDVPVASSLAVESGQGVLPFRVYYLVKDMGGAEEALLRATVSYETESLFATPSPVTVRLDQTPEVLLQRTMPGEGEPAPLAVPAQFRGTAGSADGTVTLTLYLEPDGLYLLHTEKSSSEEATVSAGRWRQIDRNHTVQLVHGADEPLSAALRPAGSLLLTTPDAPRGEMELRPTVQALPDHPFRVLGVFRMQDGRASLTECASGLDFAVKTEGADFPALRSAYDRDVKKAGEPLLVVCEGTVRHRAGASPRVGSGDDSHLLEITRFVEARPGKTCAEPYASSPLMQTYWRLITLNGQPARAFPDQAEPHLILRDGGQAAGSDGCNNFFMQWKSSGSSMSFEPGGSTLMMCPQGDEQARAFKETLAGVDAWSITGSVLELSKGGKPVATFEAVAL</sequence>
<feature type="chain" id="PRO_5039130744" evidence="1">
    <location>
        <begin position="23"/>
        <end position="549"/>
    </location>
</feature>
<feature type="domain" description="NlpE C-terminal OB" evidence="3">
    <location>
        <begin position="337"/>
        <end position="430"/>
    </location>
</feature>
<dbReference type="Pfam" id="PF03724">
    <property type="entry name" value="META"/>
    <property type="match status" value="1"/>
</dbReference>
<dbReference type="InterPro" id="IPR039366">
    <property type="entry name" value="Pilotin"/>
</dbReference>
<dbReference type="AlphaFoldDB" id="A0A9D2HEA4"/>
<organism evidence="4 5">
    <name type="scientific">Candidatus Mailhella merdigallinarum</name>
    <dbReference type="NCBI Taxonomy" id="2838658"/>
    <lineage>
        <taxon>Bacteria</taxon>
        <taxon>Pseudomonadati</taxon>
        <taxon>Thermodesulfobacteriota</taxon>
        <taxon>Desulfovibrionia</taxon>
        <taxon>Desulfovibrionales</taxon>
        <taxon>Desulfovibrionaceae</taxon>
        <taxon>Mailhella</taxon>
    </lineage>
</organism>
<dbReference type="Pfam" id="PF17185">
    <property type="entry name" value="NlpE_C"/>
    <property type="match status" value="1"/>
</dbReference>
<evidence type="ECO:0000259" key="3">
    <source>
        <dbReference type="Pfam" id="PF17185"/>
    </source>
</evidence>
<dbReference type="Proteomes" id="UP000824225">
    <property type="component" value="Unassembled WGS sequence"/>
</dbReference>
<accession>A0A9D2HEA4</accession>
<comment type="caution">
    <text evidence="4">The sequence shown here is derived from an EMBL/GenBank/DDBJ whole genome shotgun (WGS) entry which is preliminary data.</text>
</comment>